<evidence type="ECO:0000313" key="5">
    <source>
        <dbReference type="EMBL" id="SEJ07724.1"/>
    </source>
</evidence>
<dbReference type="SUPFAM" id="SSF52540">
    <property type="entry name" value="P-loop containing nucleoside triphosphate hydrolases"/>
    <property type="match status" value="1"/>
</dbReference>
<keyword evidence="1" id="KW-0813">Transport</keyword>
<organism evidence="5 6">
    <name type="scientific">Cyclobacterium xiamenense</name>
    <dbReference type="NCBI Taxonomy" id="1297121"/>
    <lineage>
        <taxon>Bacteria</taxon>
        <taxon>Pseudomonadati</taxon>
        <taxon>Bacteroidota</taxon>
        <taxon>Cytophagia</taxon>
        <taxon>Cytophagales</taxon>
        <taxon>Cyclobacteriaceae</taxon>
        <taxon>Cyclobacterium</taxon>
    </lineage>
</organism>
<dbReference type="GO" id="GO:0016887">
    <property type="term" value="F:ATP hydrolysis activity"/>
    <property type="evidence" value="ECO:0007669"/>
    <property type="project" value="InterPro"/>
</dbReference>
<dbReference type="OrthoDB" id="1114670at2"/>
<dbReference type="Pfam" id="PF00005">
    <property type="entry name" value="ABC_tran"/>
    <property type="match status" value="1"/>
</dbReference>
<evidence type="ECO:0000313" key="6">
    <source>
        <dbReference type="Proteomes" id="UP000199403"/>
    </source>
</evidence>
<dbReference type="Proteomes" id="UP000199403">
    <property type="component" value="Unassembled WGS sequence"/>
</dbReference>
<dbReference type="AlphaFoldDB" id="A0A1H6VXB8"/>
<dbReference type="InterPro" id="IPR003439">
    <property type="entry name" value="ABC_transporter-like_ATP-bd"/>
</dbReference>
<keyword evidence="6" id="KW-1185">Reference proteome</keyword>
<dbReference type="SMART" id="SM00382">
    <property type="entry name" value="AAA"/>
    <property type="match status" value="1"/>
</dbReference>
<dbReference type="EMBL" id="FNZH01000002">
    <property type="protein sequence ID" value="SEJ07724.1"/>
    <property type="molecule type" value="Genomic_DNA"/>
</dbReference>
<keyword evidence="3 5" id="KW-0067">ATP-binding</keyword>
<dbReference type="InterPro" id="IPR017871">
    <property type="entry name" value="ABC_transporter-like_CS"/>
</dbReference>
<gene>
    <name evidence="5" type="ORF">SAMN05192553_102268</name>
</gene>
<feature type="domain" description="ABC transporter" evidence="4">
    <location>
        <begin position="1"/>
        <end position="224"/>
    </location>
</feature>
<dbReference type="PANTHER" id="PTHR42781:SF4">
    <property type="entry name" value="SPERMIDINE_PUTRESCINE IMPORT ATP-BINDING PROTEIN POTA"/>
    <property type="match status" value="1"/>
</dbReference>
<dbReference type="InterPro" id="IPR050093">
    <property type="entry name" value="ABC_SmlMolc_Importer"/>
</dbReference>
<name>A0A1H6VXB8_9BACT</name>
<sequence>MIELALEKSLFGPDGKFTVRVSCHLNPGEMVGLYGPSGVGKSSVLRMISGLMKPEAGQLKVAGEVWFSSEQQVNLRPNKRNIGMVFQEHSLFPNMTIRQNLEFALENGQQAAIVGELLERVELTKLADKKPAVLSGGQKQRVALARAMVRKPAVLLLDEPFSALDMKMRANLQEYLMQFHKEYGLTTLLVSHDASEISRMARRVLVMEHGTFSFDGSPHQFFSR</sequence>
<dbReference type="InterPro" id="IPR027417">
    <property type="entry name" value="P-loop_NTPase"/>
</dbReference>
<dbReference type="RefSeq" id="WP_092170936.1">
    <property type="nucleotide sequence ID" value="NZ_FNZH01000002.1"/>
</dbReference>
<proteinExistence type="predicted"/>
<keyword evidence="2" id="KW-0547">Nucleotide-binding</keyword>
<dbReference type="GO" id="GO:0005524">
    <property type="term" value="F:ATP binding"/>
    <property type="evidence" value="ECO:0007669"/>
    <property type="project" value="UniProtKB-KW"/>
</dbReference>
<dbReference type="PANTHER" id="PTHR42781">
    <property type="entry name" value="SPERMIDINE/PUTRESCINE IMPORT ATP-BINDING PROTEIN POTA"/>
    <property type="match status" value="1"/>
</dbReference>
<dbReference type="Gene3D" id="3.40.50.300">
    <property type="entry name" value="P-loop containing nucleotide triphosphate hydrolases"/>
    <property type="match status" value="1"/>
</dbReference>
<dbReference type="PROSITE" id="PS00211">
    <property type="entry name" value="ABC_TRANSPORTER_1"/>
    <property type="match status" value="1"/>
</dbReference>
<dbReference type="PROSITE" id="PS50893">
    <property type="entry name" value="ABC_TRANSPORTER_2"/>
    <property type="match status" value="1"/>
</dbReference>
<evidence type="ECO:0000259" key="4">
    <source>
        <dbReference type="PROSITE" id="PS50893"/>
    </source>
</evidence>
<evidence type="ECO:0000256" key="2">
    <source>
        <dbReference type="ARBA" id="ARBA00022741"/>
    </source>
</evidence>
<evidence type="ECO:0000256" key="3">
    <source>
        <dbReference type="ARBA" id="ARBA00022840"/>
    </source>
</evidence>
<reference evidence="6" key="1">
    <citation type="submission" date="2016-10" db="EMBL/GenBank/DDBJ databases">
        <authorList>
            <person name="Varghese N."/>
            <person name="Submissions S."/>
        </authorList>
    </citation>
    <scope>NUCLEOTIDE SEQUENCE [LARGE SCALE GENOMIC DNA]</scope>
    <source>
        <strain evidence="6">IBRC-M 10761</strain>
    </source>
</reference>
<dbReference type="InterPro" id="IPR003593">
    <property type="entry name" value="AAA+_ATPase"/>
</dbReference>
<accession>A0A1H6VXB8</accession>
<evidence type="ECO:0000256" key="1">
    <source>
        <dbReference type="ARBA" id="ARBA00022448"/>
    </source>
</evidence>
<dbReference type="STRING" id="1416801.SAMN05192553_102268"/>
<protein>
    <submittedName>
        <fullName evidence="5">Molybdate transport system ATP-binding protein</fullName>
    </submittedName>
</protein>